<name>A0A6G1I341_9PEZI</name>
<keyword evidence="4" id="KW-1185">Reference proteome</keyword>
<gene>
    <name evidence="3" type="ORF">EJ06DRAFT_306870</name>
</gene>
<evidence type="ECO:0000313" key="4">
    <source>
        <dbReference type="Proteomes" id="UP000799640"/>
    </source>
</evidence>
<protein>
    <submittedName>
        <fullName evidence="3">Uncharacterized protein</fullName>
    </submittedName>
</protein>
<reference evidence="3" key="1">
    <citation type="journal article" date="2020" name="Stud. Mycol.">
        <title>101 Dothideomycetes genomes: a test case for predicting lifestyles and emergence of pathogens.</title>
        <authorList>
            <person name="Haridas S."/>
            <person name="Albert R."/>
            <person name="Binder M."/>
            <person name="Bloem J."/>
            <person name="Labutti K."/>
            <person name="Salamov A."/>
            <person name="Andreopoulos B."/>
            <person name="Baker S."/>
            <person name="Barry K."/>
            <person name="Bills G."/>
            <person name="Bluhm B."/>
            <person name="Cannon C."/>
            <person name="Castanera R."/>
            <person name="Culley D."/>
            <person name="Daum C."/>
            <person name="Ezra D."/>
            <person name="Gonzalez J."/>
            <person name="Henrissat B."/>
            <person name="Kuo A."/>
            <person name="Liang C."/>
            <person name="Lipzen A."/>
            <person name="Lutzoni F."/>
            <person name="Magnuson J."/>
            <person name="Mondo S."/>
            <person name="Nolan M."/>
            <person name="Ohm R."/>
            <person name="Pangilinan J."/>
            <person name="Park H.-J."/>
            <person name="Ramirez L."/>
            <person name="Alfaro M."/>
            <person name="Sun H."/>
            <person name="Tritt A."/>
            <person name="Yoshinaga Y."/>
            <person name="Zwiers L.-H."/>
            <person name="Turgeon B."/>
            <person name="Goodwin S."/>
            <person name="Spatafora J."/>
            <person name="Crous P."/>
            <person name="Grigoriev I."/>
        </authorList>
    </citation>
    <scope>NUCLEOTIDE SEQUENCE</scope>
    <source>
        <strain evidence="3">CBS 262.69</strain>
    </source>
</reference>
<accession>A0A6G1I341</accession>
<feature type="signal peptide" evidence="2">
    <location>
        <begin position="1"/>
        <end position="21"/>
    </location>
</feature>
<feature type="chain" id="PRO_5026227460" evidence="2">
    <location>
        <begin position="22"/>
        <end position="204"/>
    </location>
</feature>
<dbReference type="EMBL" id="ML996690">
    <property type="protein sequence ID" value="KAF2402718.1"/>
    <property type="molecule type" value="Genomic_DNA"/>
</dbReference>
<dbReference type="AlphaFoldDB" id="A0A6G1I341"/>
<evidence type="ECO:0000256" key="2">
    <source>
        <dbReference type="SAM" id="SignalP"/>
    </source>
</evidence>
<evidence type="ECO:0000313" key="3">
    <source>
        <dbReference type="EMBL" id="KAF2402718.1"/>
    </source>
</evidence>
<keyword evidence="2" id="KW-0732">Signal</keyword>
<proteinExistence type="predicted"/>
<feature type="compositionally biased region" description="Low complexity" evidence="1">
    <location>
        <begin position="108"/>
        <end position="125"/>
    </location>
</feature>
<feature type="compositionally biased region" description="Pro residues" evidence="1">
    <location>
        <begin position="126"/>
        <end position="135"/>
    </location>
</feature>
<feature type="region of interest" description="Disordered" evidence="1">
    <location>
        <begin position="81"/>
        <end position="170"/>
    </location>
</feature>
<organism evidence="3 4">
    <name type="scientific">Trichodelitschia bisporula</name>
    <dbReference type="NCBI Taxonomy" id="703511"/>
    <lineage>
        <taxon>Eukaryota</taxon>
        <taxon>Fungi</taxon>
        <taxon>Dikarya</taxon>
        <taxon>Ascomycota</taxon>
        <taxon>Pezizomycotina</taxon>
        <taxon>Dothideomycetes</taxon>
        <taxon>Dothideomycetes incertae sedis</taxon>
        <taxon>Phaeotrichales</taxon>
        <taxon>Phaeotrichaceae</taxon>
        <taxon>Trichodelitschia</taxon>
    </lineage>
</organism>
<dbReference type="Proteomes" id="UP000799640">
    <property type="component" value="Unassembled WGS sequence"/>
</dbReference>
<evidence type="ECO:0000256" key="1">
    <source>
        <dbReference type="SAM" id="MobiDB-lite"/>
    </source>
</evidence>
<sequence length="204" mass="21213">MKLQLSTLLLLLLPPLTLTLALPAPFQPHLITLGKRQCLVYPDGRQVCGSSESTECTTCAPSPQPQVTKPVVQVAPPPQPLKTKPAVQVAPPPQPFKTKPASIPAKVPATPIAAPSPTSGFSPDLGGPPTPIPTPEPDRLGELNTPIAVPSSSATPTRPHRPPPYMVDPSLPTGWDGLALSAEEEGMILAGVRGRPPVGMGKGE</sequence>